<organism evidence="2 3">
    <name type="scientific">Araneus ventricosus</name>
    <name type="common">Orbweaver spider</name>
    <name type="synonym">Epeira ventricosa</name>
    <dbReference type="NCBI Taxonomy" id="182803"/>
    <lineage>
        <taxon>Eukaryota</taxon>
        <taxon>Metazoa</taxon>
        <taxon>Ecdysozoa</taxon>
        <taxon>Arthropoda</taxon>
        <taxon>Chelicerata</taxon>
        <taxon>Arachnida</taxon>
        <taxon>Araneae</taxon>
        <taxon>Araneomorphae</taxon>
        <taxon>Entelegynae</taxon>
        <taxon>Araneoidea</taxon>
        <taxon>Araneidae</taxon>
        <taxon>Araneus</taxon>
    </lineage>
</organism>
<evidence type="ECO:0000313" key="2">
    <source>
        <dbReference type="EMBL" id="GBN13430.1"/>
    </source>
</evidence>
<dbReference type="Pfam" id="PF07727">
    <property type="entry name" value="RVT_2"/>
    <property type="match status" value="1"/>
</dbReference>
<dbReference type="OrthoDB" id="6751514at2759"/>
<name>A0A4Y2LGZ9_ARAVE</name>
<reference evidence="2 3" key="1">
    <citation type="journal article" date="2019" name="Sci. Rep.">
        <title>Orb-weaving spider Araneus ventricosus genome elucidates the spidroin gene catalogue.</title>
        <authorList>
            <person name="Kono N."/>
            <person name="Nakamura H."/>
            <person name="Ohtoshi R."/>
            <person name="Moran D.A.P."/>
            <person name="Shinohara A."/>
            <person name="Yoshida Y."/>
            <person name="Fujiwara M."/>
            <person name="Mori M."/>
            <person name="Tomita M."/>
            <person name="Arakawa K."/>
        </authorList>
    </citation>
    <scope>NUCLEOTIDE SEQUENCE [LARGE SCALE GENOMIC DNA]</scope>
</reference>
<dbReference type="Proteomes" id="UP000499080">
    <property type="component" value="Unassembled WGS sequence"/>
</dbReference>
<accession>A0A4Y2LGZ9</accession>
<dbReference type="InterPro" id="IPR013103">
    <property type="entry name" value="RVT_2"/>
</dbReference>
<gene>
    <name evidence="2" type="primary">POLX_48</name>
    <name evidence="2" type="ORF">AVEN_116173_1</name>
</gene>
<evidence type="ECO:0000259" key="1">
    <source>
        <dbReference type="Pfam" id="PF07727"/>
    </source>
</evidence>
<protein>
    <submittedName>
        <fullName evidence="2">Retrovirus-related Pol polyprotein from transposon TNT 1-94</fullName>
    </submittedName>
</protein>
<dbReference type="EMBL" id="BGPR01005787">
    <property type="protein sequence ID" value="GBN13430.1"/>
    <property type="molecule type" value="Genomic_DNA"/>
</dbReference>
<proteinExistence type="predicted"/>
<keyword evidence="3" id="KW-1185">Reference proteome</keyword>
<feature type="domain" description="Reverse transcriptase Ty1/copia-type" evidence="1">
    <location>
        <begin position="43"/>
        <end position="166"/>
    </location>
</feature>
<comment type="caution">
    <text evidence="2">The sequence shown here is derived from an EMBL/GenBank/DDBJ whole genome shotgun (WGS) entry which is preliminary data.</text>
</comment>
<sequence length="184" mass="21200">MEAESFVYKIDSTRTFEEAINSKESANWKKAMRSEMASNREHQTYELTDLPAGSKTLPCVDGFSETKHIQIAASNKYKARLVAKGYVGCQSIDYSKTYSPIIKFGTIRAIFSISAVKKMYLWQFDAYTVFIYGKLNETIYLQQPKGYKDGAGRVYKLKHRFYCLKNKLQDAGIRVLTNFAENWF</sequence>
<dbReference type="AlphaFoldDB" id="A0A4Y2LGZ9"/>
<evidence type="ECO:0000313" key="3">
    <source>
        <dbReference type="Proteomes" id="UP000499080"/>
    </source>
</evidence>